<dbReference type="InterPro" id="IPR001537">
    <property type="entry name" value="SpoU_MeTrfase"/>
</dbReference>
<comment type="subcellular location">
    <subcellularLocation>
        <location evidence="5">Cytoplasm</location>
    </subcellularLocation>
</comment>
<dbReference type="Gene3D" id="3.40.1280.10">
    <property type="match status" value="1"/>
</dbReference>
<evidence type="ECO:0000256" key="4">
    <source>
        <dbReference type="ARBA" id="ARBA00022691"/>
    </source>
</evidence>
<dbReference type="Pfam" id="PF00588">
    <property type="entry name" value="SpoU_methylase"/>
    <property type="match status" value="1"/>
</dbReference>
<evidence type="ECO:0000256" key="1">
    <source>
        <dbReference type="ARBA" id="ARBA00007228"/>
    </source>
</evidence>
<dbReference type="PIRSF" id="PIRSF004808">
    <property type="entry name" value="LasT"/>
    <property type="match status" value="1"/>
</dbReference>
<dbReference type="PANTHER" id="PTHR42786">
    <property type="entry name" value="TRNA/RRNA METHYLTRANSFERASE"/>
    <property type="match status" value="1"/>
</dbReference>
<evidence type="ECO:0000313" key="8">
    <source>
        <dbReference type="EMBL" id="ROP99647.1"/>
    </source>
</evidence>
<dbReference type="NCBIfam" id="TIGR00050">
    <property type="entry name" value="rRNA_methyl_1"/>
    <property type="match status" value="1"/>
</dbReference>
<dbReference type="GO" id="GO:0003723">
    <property type="term" value="F:RNA binding"/>
    <property type="evidence" value="ECO:0007669"/>
    <property type="project" value="InterPro"/>
</dbReference>
<organism evidence="8 9">
    <name type="scientific">Stella humosa</name>
    <dbReference type="NCBI Taxonomy" id="94"/>
    <lineage>
        <taxon>Bacteria</taxon>
        <taxon>Pseudomonadati</taxon>
        <taxon>Pseudomonadota</taxon>
        <taxon>Alphaproteobacteria</taxon>
        <taxon>Rhodospirillales</taxon>
        <taxon>Stellaceae</taxon>
        <taxon>Stella</taxon>
    </lineage>
</organism>
<keyword evidence="5" id="KW-0819">tRNA processing</keyword>
<protein>
    <recommendedName>
        <fullName evidence="5">tRNA (cytidine/uridine-2'-O-)-methyltransferase TrmJ</fullName>
        <ecNumber evidence="5">2.1.1.200</ecNumber>
    </recommendedName>
    <alternativeName>
        <fullName evidence="5">tRNA (cytidine(32)/uridine(32)-2'-O)-methyltransferase</fullName>
    </alternativeName>
    <alternativeName>
        <fullName evidence="5">tRNA Cm32/Um32 methyltransferase</fullName>
    </alternativeName>
</protein>
<keyword evidence="3 8" id="KW-0808">Transferase</keyword>
<comment type="similarity">
    <text evidence="1">Belongs to the class IV-like SAM-binding methyltransferase superfamily. RNA methyltransferase TrmH family.</text>
</comment>
<dbReference type="AlphaFoldDB" id="A0A3N1M7H3"/>
<dbReference type="GO" id="GO:0005829">
    <property type="term" value="C:cytosol"/>
    <property type="evidence" value="ECO:0007669"/>
    <property type="project" value="TreeGrafter"/>
</dbReference>
<dbReference type="CDD" id="cd18093">
    <property type="entry name" value="SpoU-like_TrmJ"/>
    <property type="match status" value="1"/>
</dbReference>
<sequence>MSGTDLARLALSDGEGEPGPIVVLVQPQLAENVGSAARAMLNCGLSRLRLVAPRESRLSERAIAAASGADVVLERAEVFATLEEAIADCHRVYATSARPREMVKRVVTPRLGAAELRQASAAGERVALLFGPERTGLVNDDISLADTILSVPLNPGFSSLNLAQAVLLVCHEWFQAGDQTPAEEISYHGNRPATRGELINFFSRLEIGLEEGGFFQSPDMRPHMMRAIRNAFDRAGLTEQEIRTLHGVIYALRKAPPTPGRPRKGDREGAGDGVSGS</sequence>
<comment type="catalytic activity">
    <reaction evidence="5">
        <text>uridine(32) in tRNA + S-adenosyl-L-methionine = 2'-O-methyluridine(32) in tRNA + S-adenosyl-L-homocysteine + H(+)</text>
        <dbReference type="Rhea" id="RHEA:42936"/>
        <dbReference type="Rhea" id="RHEA-COMP:10107"/>
        <dbReference type="Rhea" id="RHEA-COMP:10290"/>
        <dbReference type="ChEBI" id="CHEBI:15378"/>
        <dbReference type="ChEBI" id="CHEBI:57856"/>
        <dbReference type="ChEBI" id="CHEBI:59789"/>
        <dbReference type="ChEBI" id="CHEBI:65315"/>
        <dbReference type="ChEBI" id="CHEBI:74478"/>
        <dbReference type="EC" id="2.1.1.200"/>
    </reaction>
</comment>
<evidence type="ECO:0000259" key="7">
    <source>
        <dbReference type="Pfam" id="PF00588"/>
    </source>
</evidence>
<dbReference type="InterPro" id="IPR004384">
    <property type="entry name" value="RNA_MeTrfase_TrmJ/LasT"/>
</dbReference>
<feature type="domain" description="tRNA/rRNA methyltransferase SpoU type" evidence="7">
    <location>
        <begin position="21"/>
        <end position="171"/>
    </location>
</feature>
<dbReference type="EC" id="2.1.1.200" evidence="5"/>
<name>A0A3N1M7H3_9PROT</name>
<dbReference type="InterPro" id="IPR029026">
    <property type="entry name" value="tRNA_m1G_MTases_N"/>
</dbReference>
<comment type="caution">
    <text evidence="8">The sequence shown here is derived from an EMBL/GenBank/DDBJ whole genome shotgun (WGS) entry which is preliminary data.</text>
</comment>
<dbReference type="GO" id="GO:0002128">
    <property type="term" value="P:tRNA nucleoside ribose methylation"/>
    <property type="evidence" value="ECO:0007669"/>
    <property type="project" value="TreeGrafter"/>
</dbReference>
<dbReference type="Proteomes" id="UP000278222">
    <property type="component" value="Unassembled WGS sequence"/>
</dbReference>
<reference evidence="8 9" key="1">
    <citation type="submission" date="2018-11" db="EMBL/GenBank/DDBJ databases">
        <title>Genomic Encyclopedia of Type Strains, Phase IV (KMG-IV): sequencing the most valuable type-strain genomes for metagenomic binning, comparative biology and taxonomic classification.</title>
        <authorList>
            <person name="Goeker M."/>
        </authorList>
    </citation>
    <scope>NUCLEOTIDE SEQUENCE [LARGE SCALE GENOMIC DNA]</scope>
    <source>
        <strain evidence="8 9">DSM 5900</strain>
    </source>
</reference>
<evidence type="ECO:0000256" key="3">
    <source>
        <dbReference type="ARBA" id="ARBA00022679"/>
    </source>
</evidence>
<evidence type="ECO:0000256" key="2">
    <source>
        <dbReference type="ARBA" id="ARBA00022603"/>
    </source>
</evidence>
<evidence type="ECO:0000313" key="9">
    <source>
        <dbReference type="Proteomes" id="UP000278222"/>
    </source>
</evidence>
<keyword evidence="4 5" id="KW-0949">S-adenosyl-L-methionine</keyword>
<accession>A0A3N1M7H3</accession>
<dbReference type="EMBL" id="RJKX01000013">
    <property type="protein sequence ID" value="ROP99647.1"/>
    <property type="molecule type" value="Genomic_DNA"/>
</dbReference>
<dbReference type="GO" id="GO:0106339">
    <property type="term" value="F:tRNA (cytidine(32)-2'-O)-methyltransferase activity"/>
    <property type="evidence" value="ECO:0007669"/>
    <property type="project" value="RHEA"/>
</dbReference>
<keyword evidence="9" id="KW-1185">Reference proteome</keyword>
<dbReference type="OrthoDB" id="9806346at2"/>
<comment type="function">
    <text evidence="5">Catalyzes the formation of 2'O-methylated cytidine (Cm32) or 2'O-methylated uridine (Um32) at position 32 in tRNA.</text>
</comment>
<dbReference type="PANTHER" id="PTHR42786:SF7">
    <property type="entry name" value="TRNA_RRNA METHYLTRANSFERASE SPOU TYPE DOMAIN-CONTAINING PROTEIN"/>
    <property type="match status" value="1"/>
</dbReference>
<comment type="catalytic activity">
    <reaction evidence="5">
        <text>cytidine(32) in tRNA + S-adenosyl-L-methionine = 2'-O-methylcytidine(32) in tRNA + S-adenosyl-L-homocysteine + H(+)</text>
        <dbReference type="Rhea" id="RHEA:42932"/>
        <dbReference type="Rhea" id="RHEA-COMP:10288"/>
        <dbReference type="Rhea" id="RHEA-COMP:10289"/>
        <dbReference type="ChEBI" id="CHEBI:15378"/>
        <dbReference type="ChEBI" id="CHEBI:57856"/>
        <dbReference type="ChEBI" id="CHEBI:59789"/>
        <dbReference type="ChEBI" id="CHEBI:74495"/>
        <dbReference type="ChEBI" id="CHEBI:82748"/>
        <dbReference type="EC" id="2.1.1.200"/>
    </reaction>
</comment>
<keyword evidence="2 5" id="KW-0489">Methyltransferase</keyword>
<gene>
    <name evidence="5" type="primary">trmJ</name>
    <name evidence="8" type="ORF">EDC65_1431</name>
</gene>
<dbReference type="Gene3D" id="1.10.8.590">
    <property type="match status" value="1"/>
</dbReference>
<feature type="region of interest" description="Disordered" evidence="6">
    <location>
        <begin position="253"/>
        <end position="277"/>
    </location>
</feature>
<dbReference type="RefSeq" id="WP_123689016.1">
    <property type="nucleotide sequence ID" value="NZ_RJKX01000013.1"/>
</dbReference>
<dbReference type="SUPFAM" id="SSF75217">
    <property type="entry name" value="alpha/beta knot"/>
    <property type="match status" value="1"/>
</dbReference>
<dbReference type="GO" id="GO:0160206">
    <property type="term" value="F:tRNA (cytidine(32)/uridine(32)-2'-O)-methyltransferase activity"/>
    <property type="evidence" value="ECO:0007669"/>
    <property type="project" value="UniProtKB-EC"/>
</dbReference>
<comment type="subunit">
    <text evidence="5">Homodimer.</text>
</comment>
<evidence type="ECO:0000256" key="5">
    <source>
        <dbReference type="RuleBase" id="RU362024"/>
    </source>
</evidence>
<keyword evidence="5" id="KW-0963">Cytoplasm</keyword>
<evidence type="ECO:0000256" key="6">
    <source>
        <dbReference type="SAM" id="MobiDB-lite"/>
    </source>
</evidence>
<dbReference type="InterPro" id="IPR029028">
    <property type="entry name" value="Alpha/beta_knot_MTases"/>
</dbReference>
<proteinExistence type="inferred from homology"/>